<evidence type="ECO:0000256" key="7">
    <source>
        <dbReference type="ARBA" id="ARBA00022807"/>
    </source>
</evidence>
<dbReference type="Proteomes" id="UP000244073">
    <property type="component" value="Unassembled WGS sequence"/>
</dbReference>
<dbReference type="SUPFAM" id="SSF54001">
    <property type="entry name" value="Cysteine proteinases"/>
    <property type="match status" value="1"/>
</dbReference>
<evidence type="ECO:0000259" key="12">
    <source>
        <dbReference type="Pfam" id="PF03416"/>
    </source>
</evidence>
<dbReference type="AlphaFoldDB" id="A0A2T5LKW6"/>
<accession>A0A2T5LKW6</accession>
<dbReference type="GO" id="GO:0035973">
    <property type="term" value="P:aggrephagy"/>
    <property type="evidence" value="ECO:0007669"/>
    <property type="project" value="TreeGrafter"/>
</dbReference>
<dbReference type="GO" id="GO:0000407">
    <property type="term" value="C:phagophore assembly site"/>
    <property type="evidence" value="ECO:0007669"/>
    <property type="project" value="UniProtKB-SubCell"/>
</dbReference>
<comment type="catalytic activity">
    <reaction evidence="10">
        <text>[protein]-C-terminal L-amino acid-glycyl-phosphatidylethanolamide + H2O = [protein]-C-terminal L-amino acid-glycine + a 1,2-diacyl-sn-glycero-3-phosphoethanolamine</text>
        <dbReference type="Rhea" id="RHEA:67548"/>
        <dbReference type="Rhea" id="RHEA-COMP:17323"/>
        <dbReference type="Rhea" id="RHEA-COMP:17324"/>
        <dbReference type="ChEBI" id="CHEBI:15377"/>
        <dbReference type="ChEBI" id="CHEBI:64612"/>
        <dbReference type="ChEBI" id="CHEBI:172940"/>
        <dbReference type="ChEBI" id="CHEBI:172941"/>
    </reaction>
    <physiologicalReaction direction="left-to-right" evidence="10">
        <dbReference type="Rhea" id="RHEA:67549"/>
    </physiologicalReaction>
</comment>
<evidence type="ECO:0000313" key="13">
    <source>
        <dbReference type="EMBL" id="PTU16920.1"/>
    </source>
</evidence>
<comment type="caution">
    <text evidence="13">The sequence shown here is derived from an EMBL/GenBank/DDBJ whole genome shotgun (WGS) entry which is preliminary data.</text>
</comment>
<dbReference type="GO" id="GO:0016485">
    <property type="term" value="P:protein processing"/>
    <property type="evidence" value="ECO:0007669"/>
    <property type="project" value="TreeGrafter"/>
</dbReference>
<keyword evidence="3" id="KW-0813">Transport</keyword>
<dbReference type="GO" id="GO:0000423">
    <property type="term" value="P:mitophagy"/>
    <property type="evidence" value="ECO:0007669"/>
    <property type="project" value="TreeGrafter"/>
</dbReference>
<keyword evidence="5 11" id="KW-0645">Protease</keyword>
<dbReference type="VEuPathDB" id="FungiDB:P175DRAFT_0467693"/>
<comment type="similarity">
    <text evidence="2 11">Belongs to the peptidase C54 family.</text>
</comment>
<keyword evidence="11" id="KW-0539">Nucleus</keyword>
<keyword evidence="6 11" id="KW-0378">Hydrolase</keyword>
<dbReference type="GO" id="GO:0015031">
    <property type="term" value="P:protein transport"/>
    <property type="evidence" value="ECO:0007669"/>
    <property type="project" value="UniProtKB-KW"/>
</dbReference>
<keyword evidence="9" id="KW-0072">Autophagy</keyword>
<dbReference type="GO" id="GO:0004197">
    <property type="term" value="F:cysteine-type endopeptidase activity"/>
    <property type="evidence" value="ECO:0007669"/>
    <property type="project" value="TreeGrafter"/>
</dbReference>
<gene>
    <name evidence="13" type="ORF">P175DRAFT_0467693</name>
</gene>
<organism evidence="13 14">
    <name type="scientific">Aspergillus ochraceoroseus IBT 24754</name>
    <dbReference type="NCBI Taxonomy" id="1392256"/>
    <lineage>
        <taxon>Eukaryota</taxon>
        <taxon>Fungi</taxon>
        <taxon>Dikarya</taxon>
        <taxon>Ascomycota</taxon>
        <taxon>Pezizomycotina</taxon>
        <taxon>Eurotiomycetes</taxon>
        <taxon>Eurotiomycetidae</taxon>
        <taxon>Eurotiales</taxon>
        <taxon>Aspergillaceae</taxon>
        <taxon>Aspergillus</taxon>
        <taxon>Aspergillus subgen. Nidulantes</taxon>
    </lineage>
</organism>
<evidence type="ECO:0000313" key="14">
    <source>
        <dbReference type="Proteomes" id="UP000244073"/>
    </source>
</evidence>
<comment type="subcellular location">
    <subcellularLocation>
        <location evidence="11">Nucleus</location>
    </subcellularLocation>
    <subcellularLocation>
        <location evidence="11">Cytoplasm</location>
    </subcellularLocation>
    <subcellularLocation>
        <location evidence="1">Preautophagosomal structure</location>
    </subcellularLocation>
</comment>
<protein>
    <recommendedName>
        <fullName evidence="11">Cysteine protease</fullName>
        <ecNumber evidence="11">3.4.22.-</ecNumber>
    </recommendedName>
</protein>
<dbReference type="Pfam" id="PF03416">
    <property type="entry name" value="Peptidase_C54"/>
    <property type="match status" value="1"/>
</dbReference>
<evidence type="ECO:0000256" key="5">
    <source>
        <dbReference type="ARBA" id="ARBA00022670"/>
    </source>
</evidence>
<name>A0A2T5LKW6_9EURO</name>
<evidence type="ECO:0000256" key="10">
    <source>
        <dbReference type="ARBA" id="ARBA00029362"/>
    </source>
</evidence>
<keyword evidence="8" id="KW-0653">Protein transport</keyword>
<dbReference type="InterPro" id="IPR005078">
    <property type="entry name" value="Peptidase_C54"/>
</dbReference>
<dbReference type="GO" id="GO:0000045">
    <property type="term" value="P:autophagosome assembly"/>
    <property type="evidence" value="ECO:0007669"/>
    <property type="project" value="TreeGrafter"/>
</dbReference>
<evidence type="ECO:0000256" key="1">
    <source>
        <dbReference type="ARBA" id="ARBA00004329"/>
    </source>
</evidence>
<feature type="non-terminal residue" evidence="13">
    <location>
        <position position="377"/>
    </location>
</feature>
<evidence type="ECO:0000256" key="8">
    <source>
        <dbReference type="ARBA" id="ARBA00022927"/>
    </source>
</evidence>
<feature type="domain" description="Peptidase C54 catalytic" evidence="12">
    <location>
        <begin position="51"/>
        <end position="340"/>
    </location>
</feature>
<dbReference type="GO" id="GO:0034727">
    <property type="term" value="P:piecemeal microautophagy of the nucleus"/>
    <property type="evidence" value="ECO:0007669"/>
    <property type="project" value="TreeGrafter"/>
</dbReference>
<comment type="function">
    <text evidence="11">Required for selective autophagic degradation of the nucleus (nucleophagy) as well as for mitophagy which contributes to regulate mitochondrial quantity and quality by eliminating the mitochondria to a basal level to fulfill cellular energy requirements and preventing excess ROS production.</text>
</comment>
<sequence>MNTADIERCRKRIVQYLWDPEPKNDEPGMTICEGHQAPRPSHDARVDIWPEEFLRDFEAKFWMTYRSNFPPIPRDYNHDRKSSMTLGVRLRSQLLDPHGFTSDTGWGCMIRSGQSLLANAMATLLLGRGWRRSDGIYEETKLLSLFADSPEAPFSIHQFVGHGAEFCGKCPGEWFGPSATARCIQALSKKYSPSNLRVYVTDDNSDVYQDKFMSVSRNEQGVVCPTLILIGTRLGIDHVTPVYWDGLKSVLQFPQSVGIAGGRPSASHYFIGIQGAQFFYLDPHHTRPALPYRGDGMYTREEVDTYHTRRLRRIHIQDMDPSMLIGFLIKNGEDWEDWKTRIASTQGKPIINIVHETNAAFSQGRREALDEVETFDD</sequence>
<dbReference type="PANTHER" id="PTHR22624:SF49">
    <property type="entry name" value="CYSTEINE PROTEASE"/>
    <property type="match status" value="1"/>
</dbReference>
<evidence type="ECO:0000256" key="4">
    <source>
        <dbReference type="ARBA" id="ARBA00022490"/>
    </source>
</evidence>
<dbReference type="GO" id="GO:0005634">
    <property type="term" value="C:nucleus"/>
    <property type="evidence" value="ECO:0007669"/>
    <property type="project" value="UniProtKB-SubCell"/>
</dbReference>
<keyword evidence="7" id="KW-0788">Thiol protease</keyword>
<dbReference type="GO" id="GO:0019786">
    <property type="term" value="F:protein-phosphatidylethanolamide deconjugating activity"/>
    <property type="evidence" value="ECO:0007669"/>
    <property type="project" value="InterPro"/>
</dbReference>
<dbReference type="RefSeq" id="XP_040748337.1">
    <property type="nucleotide sequence ID" value="XM_040894946.1"/>
</dbReference>
<evidence type="ECO:0000256" key="3">
    <source>
        <dbReference type="ARBA" id="ARBA00022448"/>
    </source>
</evidence>
<dbReference type="InterPro" id="IPR038765">
    <property type="entry name" value="Papain-like_cys_pep_sf"/>
</dbReference>
<reference evidence="13 14" key="1">
    <citation type="journal article" date="2018" name="Proc. Natl. Acad. Sci. U.S.A.">
        <title>Linking secondary metabolites to gene clusters through genome sequencing of six diverse Aspergillus species.</title>
        <authorList>
            <person name="Kaerboelling I."/>
            <person name="Vesth T.C."/>
            <person name="Frisvad J.C."/>
            <person name="Nybo J.L."/>
            <person name="Theobald S."/>
            <person name="Kuo A."/>
            <person name="Bowyer P."/>
            <person name="Matsuda Y."/>
            <person name="Mondo S."/>
            <person name="Lyhne E.K."/>
            <person name="Kogle M.E."/>
            <person name="Clum A."/>
            <person name="Lipzen A."/>
            <person name="Salamov A."/>
            <person name="Ngan C.Y."/>
            <person name="Daum C."/>
            <person name="Chiniquy J."/>
            <person name="Barry K."/>
            <person name="LaButti K."/>
            <person name="Haridas S."/>
            <person name="Simmons B.A."/>
            <person name="Magnuson J.K."/>
            <person name="Mortensen U.H."/>
            <person name="Larsen T.O."/>
            <person name="Grigoriev I.V."/>
            <person name="Baker S.E."/>
            <person name="Andersen M.R."/>
        </authorList>
    </citation>
    <scope>NUCLEOTIDE SEQUENCE [LARGE SCALE GENOMIC DNA]</scope>
    <source>
        <strain evidence="13 14">IBT 24754</strain>
    </source>
</reference>
<dbReference type="EMBL" id="MSFN02000013">
    <property type="protein sequence ID" value="PTU16920.1"/>
    <property type="molecule type" value="Genomic_DNA"/>
</dbReference>
<evidence type="ECO:0000256" key="2">
    <source>
        <dbReference type="ARBA" id="ARBA00010958"/>
    </source>
</evidence>
<proteinExistence type="inferred from homology"/>
<evidence type="ECO:0000256" key="11">
    <source>
        <dbReference type="RuleBase" id="RU363115"/>
    </source>
</evidence>
<dbReference type="InterPro" id="IPR046792">
    <property type="entry name" value="Peptidase_C54_cat"/>
</dbReference>
<evidence type="ECO:0000256" key="6">
    <source>
        <dbReference type="ARBA" id="ARBA00022801"/>
    </source>
</evidence>
<dbReference type="OrthoDB" id="2960936at2759"/>
<dbReference type="EC" id="3.4.22.-" evidence="11"/>
<dbReference type="GeneID" id="63811828"/>
<dbReference type="PANTHER" id="PTHR22624">
    <property type="entry name" value="CYSTEINE PROTEASE ATG4"/>
    <property type="match status" value="1"/>
</dbReference>
<keyword evidence="4 11" id="KW-0963">Cytoplasm</keyword>
<evidence type="ECO:0000256" key="9">
    <source>
        <dbReference type="ARBA" id="ARBA00023006"/>
    </source>
</evidence>